<dbReference type="PANTHER" id="PTHR24414:SF105">
    <property type="entry name" value="F-BOX DOMAIN-CONTAINING PROTEIN"/>
    <property type="match status" value="1"/>
</dbReference>
<keyword evidence="5" id="KW-1185">Reference proteome</keyword>
<evidence type="ECO:0000313" key="4">
    <source>
        <dbReference type="EMBL" id="CAH8382099.1"/>
    </source>
</evidence>
<evidence type="ECO:0008006" key="6">
    <source>
        <dbReference type="Google" id="ProtNLM"/>
    </source>
</evidence>
<reference evidence="4 5" key="1">
    <citation type="submission" date="2022-03" db="EMBL/GenBank/DDBJ databases">
        <authorList>
            <person name="Macdonald S."/>
            <person name="Ahmed S."/>
            <person name="Newling K."/>
        </authorList>
    </citation>
    <scope>NUCLEOTIDE SEQUENCE [LARGE SCALE GENOMIC DNA]</scope>
</reference>
<organism evidence="4 5">
    <name type="scientific">Eruca vesicaria subsp. sativa</name>
    <name type="common">Garden rocket</name>
    <name type="synonym">Eruca sativa</name>
    <dbReference type="NCBI Taxonomy" id="29727"/>
    <lineage>
        <taxon>Eukaryota</taxon>
        <taxon>Viridiplantae</taxon>
        <taxon>Streptophyta</taxon>
        <taxon>Embryophyta</taxon>
        <taxon>Tracheophyta</taxon>
        <taxon>Spermatophyta</taxon>
        <taxon>Magnoliopsida</taxon>
        <taxon>eudicotyledons</taxon>
        <taxon>Gunneridae</taxon>
        <taxon>Pentapetalae</taxon>
        <taxon>rosids</taxon>
        <taxon>malvids</taxon>
        <taxon>Brassicales</taxon>
        <taxon>Brassicaceae</taxon>
        <taxon>Brassiceae</taxon>
        <taxon>Eruca</taxon>
    </lineage>
</organism>
<dbReference type="SUPFAM" id="SSF117281">
    <property type="entry name" value="Kelch motif"/>
    <property type="match status" value="1"/>
</dbReference>
<dbReference type="AlphaFoldDB" id="A0ABC8LEP4"/>
<accession>A0ABC8LEP4</accession>
<proteinExistence type="predicted"/>
<dbReference type="InterPro" id="IPR001810">
    <property type="entry name" value="F-box_dom"/>
</dbReference>
<dbReference type="Pfam" id="PF25210">
    <property type="entry name" value="Kelch_FKB95"/>
    <property type="match status" value="1"/>
</dbReference>
<dbReference type="InterPro" id="IPR015915">
    <property type="entry name" value="Kelch-typ_b-propeller"/>
</dbReference>
<feature type="region of interest" description="Disordered" evidence="1">
    <location>
        <begin position="1"/>
        <end position="24"/>
    </location>
</feature>
<evidence type="ECO:0000256" key="1">
    <source>
        <dbReference type="SAM" id="MobiDB-lite"/>
    </source>
</evidence>
<evidence type="ECO:0000259" key="2">
    <source>
        <dbReference type="Pfam" id="PF00646"/>
    </source>
</evidence>
<sequence length="392" mass="45279">MGGIDPPHDEEMKKPSPETEPKRDMSILSLPDDLLINCISRVSKLYYHNLPRVSKPLYATRSRLKAEKCIYLYIRFPLDPKTYWLTLTRLPSRIIANRSSGYYVEEIPCPNYLCSAQSSTFVSVGSDIYNISGANHLHECKIWKRNYCSSVFVLDCRTHTWSQAPSMGMARNENATAKFFDGKIYVAGGCDEKYVSNPNWIEAFDLETQTWDPVTNPRIFRLWEEDKVKGFEAKSVSLEGKLYIFGDEAAVYNPEDGRWLEVGKDVCRMWWAATGCHCVIDDVFFLWDRHRRVFKWYDSKSDSWKELSGIEGLPELSPNSRVCQVKIVDLGGKIGFLWNQYLYTGTNNECRIWCAEITVEDGDEMWGKVEWFDYVLRTHESCSSFHVVSVSV</sequence>
<dbReference type="PANTHER" id="PTHR24414">
    <property type="entry name" value="F-BOX/KELCH-REPEAT PROTEIN SKIP4"/>
    <property type="match status" value="1"/>
</dbReference>
<evidence type="ECO:0000259" key="3">
    <source>
        <dbReference type="Pfam" id="PF25210"/>
    </source>
</evidence>
<comment type="caution">
    <text evidence="4">The sequence shown here is derived from an EMBL/GenBank/DDBJ whole genome shotgun (WGS) entry which is preliminary data.</text>
</comment>
<dbReference type="EMBL" id="CAKOAT010541820">
    <property type="protein sequence ID" value="CAH8382099.1"/>
    <property type="molecule type" value="Genomic_DNA"/>
</dbReference>
<gene>
    <name evidence="4" type="ORF">ERUC_LOCUS34582</name>
</gene>
<dbReference type="Pfam" id="PF00646">
    <property type="entry name" value="F-box"/>
    <property type="match status" value="1"/>
</dbReference>
<dbReference type="Proteomes" id="UP001642260">
    <property type="component" value="Unassembled WGS sequence"/>
</dbReference>
<dbReference type="InterPro" id="IPR057499">
    <property type="entry name" value="Kelch_FKB95"/>
</dbReference>
<dbReference type="Gene3D" id="2.120.10.80">
    <property type="entry name" value="Kelch-type beta propeller"/>
    <property type="match status" value="1"/>
</dbReference>
<name>A0ABC8LEP4_ERUVS</name>
<evidence type="ECO:0000313" key="5">
    <source>
        <dbReference type="Proteomes" id="UP001642260"/>
    </source>
</evidence>
<protein>
    <recommendedName>
        <fullName evidence="6">F-box domain-containing protein</fullName>
    </recommendedName>
</protein>
<feature type="domain" description="FKB95-like N-terminal Kelch" evidence="3">
    <location>
        <begin position="84"/>
        <end position="376"/>
    </location>
</feature>
<dbReference type="InterPro" id="IPR050354">
    <property type="entry name" value="F-box/kelch-repeat_ARATH"/>
</dbReference>
<feature type="domain" description="F-box" evidence="2">
    <location>
        <begin position="27"/>
        <end position="58"/>
    </location>
</feature>